<dbReference type="Proteomes" id="UP000617531">
    <property type="component" value="Unassembled WGS sequence"/>
</dbReference>
<reference evidence="2" key="2">
    <citation type="submission" date="2020-09" db="EMBL/GenBank/DDBJ databases">
        <authorList>
            <person name="Sun Q."/>
            <person name="Zhou Y."/>
        </authorList>
    </citation>
    <scope>NUCLEOTIDE SEQUENCE</scope>
    <source>
        <strain evidence="2">CGMCC 1.16548</strain>
    </source>
</reference>
<proteinExistence type="predicted"/>
<reference evidence="2" key="1">
    <citation type="journal article" date="2014" name="Int. J. Syst. Evol. Microbiol.">
        <title>Complete genome sequence of Corynebacterium casei LMG S-19264T (=DSM 44701T), isolated from a smear-ripened cheese.</title>
        <authorList>
            <consortium name="US DOE Joint Genome Institute (JGI-PGF)"/>
            <person name="Walter F."/>
            <person name="Albersmeier A."/>
            <person name="Kalinowski J."/>
            <person name="Ruckert C."/>
        </authorList>
    </citation>
    <scope>NUCLEOTIDE SEQUENCE</scope>
    <source>
        <strain evidence="2">CGMCC 1.16548</strain>
    </source>
</reference>
<keyword evidence="1" id="KW-0812">Transmembrane</keyword>
<dbReference type="RefSeq" id="WP_191281743.1">
    <property type="nucleotide sequence ID" value="NZ_BNAI01000001.1"/>
</dbReference>
<protein>
    <recommendedName>
        <fullName evidence="4">Intracellular proteinase inhibitor BsuPI domain-containing protein</fullName>
    </recommendedName>
</protein>
<organism evidence="2 3">
    <name type="scientific">Pseudolysinimonas yzui</name>
    <dbReference type="NCBI Taxonomy" id="2708254"/>
    <lineage>
        <taxon>Bacteria</taxon>
        <taxon>Bacillati</taxon>
        <taxon>Actinomycetota</taxon>
        <taxon>Actinomycetes</taxon>
        <taxon>Micrococcales</taxon>
        <taxon>Microbacteriaceae</taxon>
        <taxon>Pseudolysinimonas</taxon>
    </lineage>
</organism>
<evidence type="ECO:0008006" key="4">
    <source>
        <dbReference type="Google" id="ProtNLM"/>
    </source>
</evidence>
<name>A0A8J3GNE8_9MICO</name>
<dbReference type="EMBL" id="BNAI01000001">
    <property type="protein sequence ID" value="GHF06986.1"/>
    <property type="molecule type" value="Genomic_DNA"/>
</dbReference>
<accession>A0A8J3GNE8</accession>
<sequence>MATESDLRDLLRGPDPEGRGEIDLDAVLSRTRRRRRPRVIAAQALGSVALVGVLGTAVFIGGPLADRSVMMTADDAGAGADEAIAESGEAPYVDQDAFKWMPDACGAPVTDVVSSEGVTLELSIATIVEPEERIPVQVTLRNDGPDRLVGTSSPWPHVSLARDGIVVWHSYQTQEAIGLVVDLAPGESMTLETSFNRVICGSEDDLIMDGPQNDMPAAPPGQYELRAVLVVTTDDGTSYLAASAPFQLEIAG</sequence>
<evidence type="ECO:0000313" key="2">
    <source>
        <dbReference type="EMBL" id="GHF06986.1"/>
    </source>
</evidence>
<dbReference type="AlphaFoldDB" id="A0A8J3GNE8"/>
<evidence type="ECO:0000313" key="3">
    <source>
        <dbReference type="Proteomes" id="UP000617531"/>
    </source>
</evidence>
<gene>
    <name evidence="2" type="ORF">GCM10011600_04530</name>
</gene>
<keyword evidence="3" id="KW-1185">Reference proteome</keyword>
<evidence type="ECO:0000256" key="1">
    <source>
        <dbReference type="SAM" id="Phobius"/>
    </source>
</evidence>
<keyword evidence="1" id="KW-0472">Membrane</keyword>
<feature type="transmembrane region" description="Helical" evidence="1">
    <location>
        <begin position="39"/>
        <end position="62"/>
    </location>
</feature>
<comment type="caution">
    <text evidence="2">The sequence shown here is derived from an EMBL/GenBank/DDBJ whole genome shotgun (WGS) entry which is preliminary data.</text>
</comment>
<keyword evidence="1" id="KW-1133">Transmembrane helix</keyword>